<dbReference type="NCBIfam" id="TIGR01700">
    <property type="entry name" value="PNPH"/>
    <property type="match status" value="1"/>
</dbReference>
<dbReference type="InterPro" id="IPR011270">
    <property type="entry name" value="Pur_Nuc_Pase_Ino/Guo-sp"/>
</dbReference>
<feature type="binding site" evidence="8">
    <location>
        <position position="116"/>
    </location>
    <ligand>
        <name>phosphate</name>
        <dbReference type="ChEBI" id="CHEBI:43474"/>
    </ligand>
</feature>
<dbReference type="AlphaFoldDB" id="E0NKV5"/>
<evidence type="ECO:0000256" key="5">
    <source>
        <dbReference type="ARBA" id="ARBA00022679"/>
    </source>
</evidence>
<comment type="caution">
    <text evidence="10">The sequence shown here is derived from an EMBL/GenBank/DDBJ whole genome shotgun (WGS) entry which is preliminary data.</text>
</comment>
<accession>E0NKV5</accession>
<comment type="pathway">
    <text evidence="2 7">Purine metabolism; purine nucleoside salvage.</text>
</comment>
<feature type="binding site" evidence="8">
    <location>
        <position position="64"/>
    </location>
    <ligand>
        <name>phosphate</name>
        <dbReference type="ChEBI" id="CHEBI:43474"/>
    </ligand>
</feature>
<feature type="binding site" evidence="8">
    <location>
        <position position="238"/>
    </location>
    <ligand>
        <name>a purine D-ribonucleoside</name>
        <dbReference type="ChEBI" id="CHEBI:142355"/>
    </ligand>
</feature>
<evidence type="ECO:0000313" key="10">
    <source>
        <dbReference type="EMBL" id="EFM25581.1"/>
    </source>
</evidence>
<organism evidence="10 11">
    <name type="scientific">Peptoniphilus duerdenii ATCC BAA-1640</name>
    <dbReference type="NCBI Taxonomy" id="862517"/>
    <lineage>
        <taxon>Bacteria</taxon>
        <taxon>Bacillati</taxon>
        <taxon>Bacillota</taxon>
        <taxon>Tissierellia</taxon>
        <taxon>Tissierellales</taxon>
        <taxon>Peptoniphilaceae</taxon>
        <taxon>Peptoniphilus</taxon>
    </lineage>
</organism>
<keyword evidence="11" id="KW-1185">Reference proteome</keyword>
<evidence type="ECO:0000256" key="2">
    <source>
        <dbReference type="ARBA" id="ARBA00005058"/>
    </source>
</evidence>
<dbReference type="GO" id="GO:0005737">
    <property type="term" value="C:cytoplasm"/>
    <property type="evidence" value="ECO:0007669"/>
    <property type="project" value="TreeGrafter"/>
</dbReference>
<dbReference type="PIRSF" id="PIRSF000477">
    <property type="entry name" value="PurNPase"/>
    <property type="match status" value="1"/>
</dbReference>
<evidence type="ECO:0000313" key="11">
    <source>
        <dbReference type="Proteomes" id="UP000003280"/>
    </source>
</evidence>
<evidence type="ECO:0000256" key="6">
    <source>
        <dbReference type="ARBA" id="ARBA00048556"/>
    </source>
</evidence>
<dbReference type="UniPathway" id="UPA00606"/>
<feature type="binding site" evidence="8">
    <location>
        <position position="196"/>
    </location>
    <ligand>
        <name>a purine D-ribonucleoside</name>
        <dbReference type="ChEBI" id="CHEBI:142355"/>
    </ligand>
</feature>
<dbReference type="EMBL" id="AEEH01000031">
    <property type="protein sequence ID" value="EFM25581.1"/>
    <property type="molecule type" value="Genomic_DNA"/>
</dbReference>
<keyword evidence="5 7" id="KW-0808">Transferase</keyword>
<dbReference type="InterPro" id="IPR011268">
    <property type="entry name" value="Purine_phosphorylase"/>
</dbReference>
<feature type="binding site" evidence="8">
    <location>
        <begin position="84"/>
        <end position="86"/>
    </location>
    <ligand>
        <name>phosphate</name>
        <dbReference type="ChEBI" id="CHEBI:43474"/>
    </ligand>
</feature>
<gene>
    <name evidence="10" type="ORF">HMPREF9225_0794</name>
</gene>
<sequence length="275" mass="30425">MNSKLDFEFYKKSADYILSKIEFVPEIAIVLGSCLGNLSEEIENKIIIDYKDIPNFLDATVDSHAGKLILGDLSGKKVVCMSGRFHYYEGYDFEELTIPMRVMHLLGCKMVILTNAAGAVNESFVAGDIMIIKDQIKLNGASPVRGKNIPEFGPRFFDMSNTYDKEYIEVAKKAAKISEIDIKEGVYFYMPGPQFETPAEIRAIRALGGDAVGMSTVTEAIVAAHCGMKVLGLSLMSNMAAGILDVPLTTEEVDETAERSEKKFRVLLKNILKQI</sequence>
<comment type="catalytic activity">
    <reaction evidence="6">
        <text>a purine 2'-deoxy-D-ribonucleoside + phosphate = a purine nucleobase + 2-deoxy-alpha-D-ribose 1-phosphate</text>
        <dbReference type="Rhea" id="RHEA:36431"/>
        <dbReference type="ChEBI" id="CHEBI:26386"/>
        <dbReference type="ChEBI" id="CHEBI:43474"/>
        <dbReference type="ChEBI" id="CHEBI:57259"/>
        <dbReference type="ChEBI" id="CHEBI:142361"/>
        <dbReference type="EC" id="2.4.2.1"/>
    </reaction>
</comment>
<dbReference type="Pfam" id="PF01048">
    <property type="entry name" value="PNP_UDP_1"/>
    <property type="match status" value="1"/>
</dbReference>
<dbReference type="NCBIfam" id="TIGR01697">
    <property type="entry name" value="PNPH-PUNA-XAPA"/>
    <property type="match status" value="1"/>
</dbReference>
<evidence type="ECO:0000259" key="9">
    <source>
        <dbReference type="Pfam" id="PF01048"/>
    </source>
</evidence>
<dbReference type="RefSeq" id="WP_008901609.1">
    <property type="nucleotide sequence ID" value="NZ_GL397071.1"/>
</dbReference>
<dbReference type="PANTHER" id="PTHR11904:SF9">
    <property type="entry name" value="PURINE NUCLEOSIDE PHOSPHORYLASE-RELATED"/>
    <property type="match status" value="1"/>
</dbReference>
<name>E0NKV5_9FIRM</name>
<reference evidence="10 11" key="1">
    <citation type="submission" date="2010-07" db="EMBL/GenBank/DDBJ databases">
        <authorList>
            <person name="Muzny D."/>
            <person name="Qin X."/>
            <person name="Deng J."/>
            <person name="Jiang H."/>
            <person name="Liu Y."/>
            <person name="Qu J."/>
            <person name="Song X.-Z."/>
            <person name="Zhang L."/>
            <person name="Thornton R."/>
            <person name="Coyle M."/>
            <person name="Francisco L."/>
            <person name="Jackson L."/>
            <person name="Javaid M."/>
            <person name="Korchina V."/>
            <person name="Kovar C."/>
            <person name="Mata R."/>
            <person name="Mathew T."/>
            <person name="Ngo R."/>
            <person name="Nguyen L."/>
            <person name="Nguyen N."/>
            <person name="Okwuonu G."/>
            <person name="Ongeri F."/>
            <person name="Pham C."/>
            <person name="Simmons D."/>
            <person name="Wilczek-Boney K."/>
            <person name="Hale W."/>
            <person name="Jakkamsetti A."/>
            <person name="Pham P."/>
            <person name="Ruth R."/>
            <person name="San Lucas F."/>
            <person name="Warren J."/>
            <person name="Zhang J."/>
            <person name="Zhao Z."/>
            <person name="Zhou C."/>
            <person name="Zhu D."/>
            <person name="Lee S."/>
            <person name="Bess C."/>
            <person name="Blankenburg K."/>
            <person name="Forbes L."/>
            <person name="Fu Q."/>
            <person name="Gubbala S."/>
            <person name="Hirani K."/>
            <person name="Jayaseelan J.C."/>
            <person name="Lara F."/>
            <person name="Munidasa M."/>
            <person name="Palculict T."/>
            <person name="Patil S."/>
            <person name="Pu L.-L."/>
            <person name="Saada N."/>
            <person name="Tang L."/>
            <person name="Weissenberger G."/>
            <person name="Zhu Y."/>
            <person name="Hemphill L."/>
            <person name="Shang Y."/>
            <person name="Youmans B."/>
            <person name="Ayvaz T."/>
            <person name="Ross M."/>
            <person name="Santibanez J."/>
            <person name="Aqrawi P."/>
            <person name="Gross S."/>
            <person name="Joshi V."/>
            <person name="Fowler G."/>
            <person name="Nazareth L."/>
            <person name="Reid J."/>
            <person name="Worley K."/>
            <person name="Petrosino J."/>
            <person name="Highlander S."/>
            <person name="Gibbs R."/>
        </authorList>
    </citation>
    <scope>NUCLEOTIDE SEQUENCE [LARGE SCALE GENOMIC DNA]</scope>
    <source>
        <strain evidence="10 11">ATCC BAA-1640</strain>
    </source>
</reference>
<evidence type="ECO:0000256" key="3">
    <source>
        <dbReference type="ARBA" id="ARBA00006751"/>
    </source>
</evidence>
<keyword evidence="4 7" id="KW-0328">Glycosyltransferase</keyword>
<dbReference type="Gene3D" id="3.40.50.1580">
    <property type="entry name" value="Nucleoside phosphorylase domain"/>
    <property type="match status" value="1"/>
</dbReference>
<dbReference type="HOGENOM" id="CLU_054456_1_0_9"/>
<dbReference type="Proteomes" id="UP000003280">
    <property type="component" value="Unassembled WGS sequence"/>
</dbReference>
<dbReference type="SUPFAM" id="SSF53167">
    <property type="entry name" value="Purine and uridine phosphorylases"/>
    <property type="match status" value="1"/>
</dbReference>
<evidence type="ECO:0000256" key="1">
    <source>
        <dbReference type="ARBA" id="ARBA00002678"/>
    </source>
</evidence>
<evidence type="ECO:0000256" key="4">
    <source>
        <dbReference type="ARBA" id="ARBA00022676"/>
    </source>
</evidence>
<protein>
    <recommendedName>
        <fullName evidence="7">Purine nucleoside phosphorylase</fullName>
        <ecNumber evidence="7">2.4.2.1</ecNumber>
    </recommendedName>
    <alternativeName>
        <fullName evidence="7">Inosine-guanosine phosphorylase</fullName>
    </alternativeName>
</protein>
<feature type="binding site" evidence="8">
    <location>
        <position position="215"/>
    </location>
    <ligand>
        <name>phosphate</name>
        <dbReference type="ChEBI" id="CHEBI:43474"/>
    </ligand>
</feature>
<dbReference type="EC" id="2.4.2.1" evidence="7"/>
<dbReference type="NCBIfam" id="NF006054">
    <property type="entry name" value="PRK08202.1"/>
    <property type="match status" value="1"/>
</dbReference>
<dbReference type="InterPro" id="IPR035994">
    <property type="entry name" value="Nucleoside_phosphorylase_sf"/>
</dbReference>
<evidence type="ECO:0000256" key="7">
    <source>
        <dbReference type="PIRNR" id="PIRNR000477"/>
    </source>
</evidence>
<dbReference type="STRING" id="862517.HMPREF9225_0794"/>
<comment type="similarity">
    <text evidence="3 7">Belongs to the PNP/MTAP phosphorylase family.</text>
</comment>
<dbReference type="GO" id="GO:0004731">
    <property type="term" value="F:purine-nucleoside phosphorylase activity"/>
    <property type="evidence" value="ECO:0007669"/>
    <property type="project" value="UniProtKB-EC"/>
</dbReference>
<dbReference type="PANTHER" id="PTHR11904">
    <property type="entry name" value="METHYLTHIOADENOSINE/PURINE NUCLEOSIDE PHOSPHORYLASE"/>
    <property type="match status" value="1"/>
</dbReference>
<dbReference type="GO" id="GO:0009116">
    <property type="term" value="P:nucleoside metabolic process"/>
    <property type="evidence" value="ECO:0007669"/>
    <property type="project" value="InterPro"/>
</dbReference>
<feature type="binding site" evidence="8">
    <location>
        <position position="33"/>
    </location>
    <ligand>
        <name>phosphate</name>
        <dbReference type="ChEBI" id="CHEBI:43474"/>
    </ligand>
</feature>
<feature type="domain" description="Nucleoside phosphorylase" evidence="9">
    <location>
        <begin position="27"/>
        <end position="272"/>
    </location>
</feature>
<comment type="function">
    <text evidence="1">The purine nucleoside phosphorylases catalyze the phosphorolytic breakdown of the N-glycosidic bond in the beta-(deoxy)ribonucleoside molecules, with the formation of the corresponding free purine bases and pentose-1-phosphate. Cleaves guanosine, inosine, 2'-deoxyguanosine and 2'-deoxyinosine.</text>
</comment>
<dbReference type="eggNOG" id="COG0005">
    <property type="taxonomic scope" value="Bacteria"/>
</dbReference>
<dbReference type="InterPro" id="IPR000845">
    <property type="entry name" value="Nucleoside_phosphorylase_d"/>
</dbReference>
<dbReference type="CDD" id="cd09009">
    <property type="entry name" value="PNP-EcPNPII_like"/>
    <property type="match status" value="1"/>
</dbReference>
<proteinExistence type="inferred from homology"/>
<evidence type="ECO:0000256" key="8">
    <source>
        <dbReference type="PIRSR" id="PIRSR000477-2"/>
    </source>
</evidence>